<evidence type="ECO:0000256" key="4">
    <source>
        <dbReference type="SAM" id="Coils"/>
    </source>
</evidence>
<evidence type="ECO:0000313" key="8">
    <source>
        <dbReference type="Proteomes" id="UP000712600"/>
    </source>
</evidence>
<keyword evidence="3" id="KW-0539">Nucleus</keyword>
<dbReference type="PANTHER" id="PTHR18937:SF172">
    <property type="entry name" value="STRUCTURAL MAINTENANCE OF CHROMOSOMES PROTEIN"/>
    <property type="match status" value="1"/>
</dbReference>
<dbReference type="InterPro" id="IPR036277">
    <property type="entry name" value="SMC_hinge_sf"/>
</dbReference>
<dbReference type="SUPFAM" id="SSF75553">
    <property type="entry name" value="Smc hinge domain"/>
    <property type="match status" value="1"/>
</dbReference>
<evidence type="ECO:0000256" key="1">
    <source>
        <dbReference type="ARBA" id="ARBA00022741"/>
    </source>
</evidence>
<feature type="compositionally biased region" description="Basic and acidic residues" evidence="5">
    <location>
        <begin position="128"/>
        <end position="156"/>
    </location>
</feature>
<dbReference type="Proteomes" id="UP000712600">
    <property type="component" value="Unassembled WGS sequence"/>
</dbReference>
<gene>
    <name evidence="7" type="ORF">F2Q69_00055922</name>
</gene>
<dbReference type="Gene3D" id="1.20.1060.20">
    <property type="match status" value="1"/>
</dbReference>
<comment type="caution">
    <text evidence="7">The sequence shown here is derived from an EMBL/GenBank/DDBJ whole genome shotgun (WGS) entry which is preliminary data.</text>
</comment>
<keyword evidence="4" id="KW-0175">Coiled coil</keyword>
<dbReference type="PANTHER" id="PTHR18937">
    <property type="entry name" value="STRUCTURAL MAINTENANCE OF CHROMOSOMES SMC FAMILY MEMBER"/>
    <property type="match status" value="1"/>
</dbReference>
<dbReference type="GO" id="GO:0005524">
    <property type="term" value="F:ATP binding"/>
    <property type="evidence" value="ECO:0007669"/>
    <property type="project" value="UniProtKB-KW"/>
</dbReference>
<evidence type="ECO:0000256" key="5">
    <source>
        <dbReference type="SAM" id="MobiDB-lite"/>
    </source>
</evidence>
<name>A0A8S9NAB4_BRACR</name>
<dbReference type="AlphaFoldDB" id="A0A8S9NAB4"/>
<dbReference type="SMART" id="SM00968">
    <property type="entry name" value="SMC_hinge"/>
    <property type="match status" value="1"/>
</dbReference>
<keyword evidence="1" id="KW-0547">Nucleotide-binding</keyword>
<dbReference type="EMBL" id="QGKX02002183">
    <property type="protein sequence ID" value="KAF3489494.1"/>
    <property type="molecule type" value="Genomic_DNA"/>
</dbReference>
<dbReference type="GO" id="GO:0007076">
    <property type="term" value="P:mitotic chromosome condensation"/>
    <property type="evidence" value="ECO:0007669"/>
    <property type="project" value="TreeGrafter"/>
</dbReference>
<dbReference type="Gene3D" id="3.30.70.1620">
    <property type="match status" value="1"/>
</dbReference>
<feature type="coiled-coil region" evidence="4">
    <location>
        <begin position="461"/>
        <end position="716"/>
    </location>
</feature>
<dbReference type="InterPro" id="IPR010935">
    <property type="entry name" value="SMC_hinge"/>
</dbReference>
<feature type="region of interest" description="Disordered" evidence="5">
    <location>
        <begin position="127"/>
        <end position="156"/>
    </location>
</feature>
<reference evidence="7" key="1">
    <citation type="submission" date="2019-12" db="EMBL/GenBank/DDBJ databases">
        <title>Genome sequencing and annotation of Brassica cretica.</title>
        <authorList>
            <person name="Studholme D.J."/>
            <person name="Sarris P."/>
        </authorList>
    </citation>
    <scope>NUCLEOTIDE SEQUENCE</scope>
    <source>
        <strain evidence="7">PFS-109/04</strain>
        <tissue evidence="7">Leaf</tissue>
    </source>
</reference>
<protein>
    <recommendedName>
        <fullName evidence="6">SMC hinge domain-containing protein</fullName>
    </recommendedName>
</protein>
<dbReference type="FunFam" id="3.30.70.1620:FF:000003">
    <property type="entry name" value="Structural maintenance of chromosomes 4"/>
    <property type="match status" value="1"/>
</dbReference>
<feature type="domain" description="SMC hinge" evidence="6">
    <location>
        <begin position="281"/>
        <end position="397"/>
    </location>
</feature>
<proteinExistence type="predicted"/>
<evidence type="ECO:0000256" key="3">
    <source>
        <dbReference type="ARBA" id="ARBA00023242"/>
    </source>
</evidence>
<keyword evidence="2" id="KW-0067">ATP-binding</keyword>
<dbReference type="Pfam" id="PF06470">
    <property type="entry name" value="SMC_hinge"/>
    <property type="match status" value="1"/>
</dbReference>
<dbReference type="FunFam" id="1.20.1060.20:FF:000003">
    <property type="entry name" value="Structural maintenance of chromosomes 4"/>
    <property type="match status" value="1"/>
</dbReference>
<evidence type="ECO:0000259" key="6">
    <source>
        <dbReference type="SMART" id="SM00968"/>
    </source>
</evidence>
<dbReference type="Gene3D" id="1.10.287.1490">
    <property type="match status" value="1"/>
</dbReference>
<organism evidence="7 8">
    <name type="scientific">Brassica cretica</name>
    <name type="common">Mustard</name>
    <dbReference type="NCBI Taxonomy" id="69181"/>
    <lineage>
        <taxon>Eukaryota</taxon>
        <taxon>Viridiplantae</taxon>
        <taxon>Streptophyta</taxon>
        <taxon>Embryophyta</taxon>
        <taxon>Tracheophyta</taxon>
        <taxon>Spermatophyta</taxon>
        <taxon>Magnoliopsida</taxon>
        <taxon>eudicotyledons</taxon>
        <taxon>Gunneridae</taxon>
        <taxon>Pentapetalae</taxon>
        <taxon>rosids</taxon>
        <taxon>malvids</taxon>
        <taxon>Brassicales</taxon>
        <taxon>Brassicaceae</taxon>
        <taxon>Brassiceae</taxon>
        <taxon>Brassica</taxon>
    </lineage>
</organism>
<accession>A0A8S9NAB4</accession>
<evidence type="ECO:0000256" key="2">
    <source>
        <dbReference type="ARBA" id="ARBA00022840"/>
    </source>
</evidence>
<evidence type="ECO:0000313" key="7">
    <source>
        <dbReference type="EMBL" id="KAF3489494.1"/>
    </source>
</evidence>
<sequence length="815" mass="92985">MAPTKLFLEGEVEQISLMKPKAQGPHDEGFLEYLEDIIGTNKYVEKIDELNKELETLNEKRSGVVQMVKLAEKERDNLEGVKDEAETYMLKELSYLKWQEKATKMAHEDTLAKITEQKESLQNLENSLKNDREKMDESNKELKELESVHEKHKKTQEGLDNELRECKEKFKEFERQDVKHREDLKHVKQKIKKLEDKLQKDSSKINDLTKECEDSRNLIPKLQENIPKLQEESHREQETLIPQEQAAREKVAELKSAMNSERSQGDVLKAVLRAKENNQIEGIYGRMGDLGAIDAKYDVAVSTACGGLDYIVVETTSAAQACVELLRKGNLGVATFMILEKQTNHLQRLKERVKTPEDVPRLFDLIRVKDERMKLAFYASLGNTVVAKDLDQATRIAYGGNREFQRVVTLDGALFEKSGTMSGGGGKPRGGRMGTSVRATGVSGEVVANAENELFKIVDMLNHFREKIGNAVRQYRAAENEVSRLEMELAKSQREIESLNSEHNYLEKQLASLEAASQPKTDEIDRLKELKKIISKEEKEIEKLEKGSEKLKDKALELQTSIENAGGEKLKGQKAKVEKIQTDIDKSNTEINRCNVQIETHQKMIKKLTKGIEDGTREKERLEGEKEKLLTVFKSIEQKAFAIQEKYKETQKLIDEHKDVLTEAKSNFEKLKKSVDELKASRVDAEFKVQDMKKKYNELELKEKGYKKKLNDLQIALTKHMEQIQKDLVDPDKLQATLMDTNLNEACDLKRALEMATLLEAQLKELNPNLDSIADLRNNMFELADRLVGIYKTDNCTKSITINPGSFAVSQKTPA</sequence>
<dbReference type="GO" id="GO:0000796">
    <property type="term" value="C:condensin complex"/>
    <property type="evidence" value="ECO:0007669"/>
    <property type="project" value="TreeGrafter"/>
</dbReference>